<name>A0A9P6CVM8_9AGAR</name>
<reference evidence="2" key="1">
    <citation type="submission" date="2020-11" db="EMBL/GenBank/DDBJ databases">
        <authorList>
            <consortium name="DOE Joint Genome Institute"/>
            <person name="Ahrendt S."/>
            <person name="Riley R."/>
            <person name="Andreopoulos W."/>
            <person name="Labutti K."/>
            <person name="Pangilinan J."/>
            <person name="Ruiz-Duenas F.J."/>
            <person name="Barrasa J.M."/>
            <person name="Sanchez-Garcia M."/>
            <person name="Camarero S."/>
            <person name="Miyauchi S."/>
            <person name="Serrano A."/>
            <person name="Linde D."/>
            <person name="Babiker R."/>
            <person name="Drula E."/>
            <person name="Ayuso-Fernandez I."/>
            <person name="Pacheco R."/>
            <person name="Padilla G."/>
            <person name="Ferreira P."/>
            <person name="Barriuso J."/>
            <person name="Kellner H."/>
            <person name="Castanera R."/>
            <person name="Alfaro M."/>
            <person name="Ramirez L."/>
            <person name="Pisabarro A.G."/>
            <person name="Kuo A."/>
            <person name="Tritt A."/>
            <person name="Lipzen A."/>
            <person name="He G."/>
            <person name="Yan M."/>
            <person name="Ng V."/>
            <person name="Cullen D."/>
            <person name="Martin F."/>
            <person name="Rosso M.-N."/>
            <person name="Henrissat B."/>
            <person name="Hibbett D."/>
            <person name="Martinez A.T."/>
            <person name="Grigoriev I.V."/>
        </authorList>
    </citation>
    <scope>NUCLEOTIDE SEQUENCE</scope>
    <source>
        <strain evidence="2">CIRM-BRFM 674</strain>
    </source>
</reference>
<gene>
    <name evidence="2" type="ORF">BDN70DRAFT_885590</name>
</gene>
<proteinExistence type="predicted"/>
<accession>A0A9P6CVM8</accession>
<dbReference type="SUPFAM" id="SSF53474">
    <property type="entry name" value="alpha/beta-Hydrolases"/>
    <property type="match status" value="1"/>
</dbReference>
<protein>
    <recommendedName>
        <fullName evidence="1">AB hydrolase-1 domain-containing protein</fullName>
    </recommendedName>
</protein>
<dbReference type="Pfam" id="PF12697">
    <property type="entry name" value="Abhydrolase_6"/>
    <property type="match status" value="1"/>
</dbReference>
<comment type="caution">
    <text evidence="2">The sequence shown here is derived from an EMBL/GenBank/DDBJ whole genome shotgun (WGS) entry which is preliminary data.</text>
</comment>
<dbReference type="InterPro" id="IPR029058">
    <property type="entry name" value="AB_hydrolase_fold"/>
</dbReference>
<evidence type="ECO:0000313" key="2">
    <source>
        <dbReference type="EMBL" id="KAF9473738.1"/>
    </source>
</evidence>
<dbReference type="InterPro" id="IPR000073">
    <property type="entry name" value="AB_hydrolase_1"/>
</dbReference>
<feature type="domain" description="AB hydrolase-1" evidence="1">
    <location>
        <begin position="42"/>
        <end position="339"/>
    </location>
</feature>
<sequence length="360" mass="39696">MHGWETQSYIFDPRPTYPLRSVVKRFWSPDSPHLRDPQALTLVFAHGTSFHKEMWEPVMEDLDVLLGKQELGGGAGGKAGTGMGKVKIREMWTVDAPNHGDSLALNREVLEAGYGDLFGWEEYGRSLHLFLAGLGSGVDVDFSGHNLVGVGHSMGAVCLSLALGYYLKINFKTLILCEIMILPRELGVAATQMLVSGAEKRRDVWSSREEAYKLLATRGTWKGWDARVLKAFVDYGMCELPTPEYPDRQGVTLKCTRGQEAATYRDPIGSQRVYANFGNIVKQVPVHMIYGEIDDYIPTKAKKDIVEVLSGGVNNLESVARVKAAGHLIVQMNPTGLAERIFDALVIVAQKDGVSLRASL</sequence>
<dbReference type="Gene3D" id="3.40.50.1820">
    <property type="entry name" value="alpha/beta hydrolase"/>
    <property type="match status" value="1"/>
</dbReference>
<evidence type="ECO:0000313" key="3">
    <source>
        <dbReference type="Proteomes" id="UP000807469"/>
    </source>
</evidence>
<organism evidence="2 3">
    <name type="scientific">Pholiota conissans</name>
    <dbReference type="NCBI Taxonomy" id="109636"/>
    <lineage>
        <taxon>Eukaryota</taxon>
        <taxon>Fungi</taxon>
        <taxon>Dikarya</taxon>
        <taxon>Basidiomycota</taxon>
        <taxon>Agaricomycotina</taxon>
        <taxon>Agaricomycetes</taxon>
        <taxon>Agaricomycetidae</taxon>
        <taxon>Agaricales</taxon>
        <taxon>Agaricineae</taxon>
        <taxon>Strophariaceae</taxon>
        <taxon>Pholiota</taxon>
    </lineage>
</organism>
<dbReference type="AlphaFoldDB" id="A0A9P6CVM8"/>
<dbReference type="EMBL" id="MU155420">
    <property type="protein sequence ID" value="KAF9473738.1"/>
    <property type="molecule type" value="Genomic_DNA"/>
</dbReference>
<keyword evidence="3" id="KW-1185">Reference proteome</keyword>
<evidence type="ECO:0000259" key="1">
    <source>
        <dbReference type="Pfam" id="PF12697"/>
    </source>
</evidence>
<dbReference type="Proteomes" id="UP000807469">
    <property type="component" value="Unassembled WGS sequence"/>
</dbReference>
<dbReference type="OrthoDB" id="94039at2759"/>